<comment type="caution">
    <text evidence="1">The sequence shown here is derived from an EMBL/GenBank/DDBJ whole genome shotgun (WGS) entry which is preliminary data.</text>
</comment>
<protein>
    <submittedName>
        <fullName evidence="1">Uncharacterized protein</fullName>
    </submittedName>
</protein>
<dbReference type="EMBL" id="JARKIF010000004">
    <property type="protein sequence ID" value="KAJ7641013.1"/>
    <property type="molecule type" value="Genomic_DNA"/>
</dbReference>
<sequence>MIFKKCLALEFSDSPPSAFTAPMLLTQIALVTPSLWTNIHITSPSQGFQSLLKVWLDRAQRLPAKISLDGRRESAVEDVVRERAGQFADLEVWEDTQDQGREIDPWDLGNIARTPFLTLDKLTLGSNRATNRQTRLGINTCLEFLHNTPRLGQCTLIGWANINQVWLSEPRMHTCLRQLDLGHWSRICTAQVLEQLTLPALEFLHLSTLDIKLDEFEAFFTRSAAPLRTLQLIAHPSSFWMEYCPRTDAVSLCRLVPRLHHIDILFDAYDMTIPFFNALRTEPEFLPSIVSIAVRVRWPEDLSVFCEQLRDVLSARRRTFQSFKLFQVDGYDSREEFESDQAQIAAALGGLVEDGMHLEIDEM</sequence>
<name>A0AAD7FSP1_9AGAR</name>
<accession>A0AAD7FSP1</accession>
<dbReference type="AlphaFoldDB" id="A0AAD7FSP1"/>
<gene>
    <name evidence="1" type="ORF">FB45DRAFT_1053643</name>
</gene>
<dbReference type="Proteomes" id="UP001221142">
    <property type="component" value="Unassembled WGS sequence"/>
</dbReference>
<evidence type="ECO:0000313" key="2">
    <source>
        <dbReference type="Proteomes" id="UP001221142"/>
    </source>
</evidence>
<keyword evidence="2" id="KW-1185">Reference proteome</keyword>
<proteinExistence type="predicted"/>
<reference evidence="1" key="1">
    <citation type="submission" date="2023-03" db="EMBL/GenBank/DDBJ databases">
        <title>Massive genome expansion in bonnet fungi (Mycena s.s.) driven by repeated elements and novel gene families across ecological guilds.</title>
        <authorList>
            <consortium name="Lawrence Berkeley National Laboratory"/>
            <person name="Harder C.B."/>
            <person name="Miyauchi S."/>
            <person name="Viragh M."/>
            <person name="Kuo A."/>
            <person name="Thoen E."/>
            <person name="Andreopoulos B."/>
            <person name="Lu D."/>
            <person name="Skrede I."/>
            <person name="Drula E."/>
            <person name="Henrissat B."/>
            <person name="Morin E."/>
            <person name="Kohler A."/>
            <person name="Barry K."/>
            <person name="LaButti K."/>
            <person name="Morin E."/>
            <person name="Salamov A."/>
            <person name="Lipzen A."/>
            <person name="Mereny Z."/>
            <person name="Hegedus B."/>
            <person name="Baldrian P."/>
            <person name="Stursova M."/>
            <person name="Weitz H."/>
            <person name="Taylor A."/>
            <person name="Grigoriev I.V."/>
            <person name="Nagy L.G."/>
            <person name="Martin F."/>
            <person name="Kauserud H."/>
        </authorList>
    </citation>
    <scope>NUCLEOTIDE SEQUENCE</scope>
    <source>
        <strain evidence="1">9284</strain>
    </source>
</reference>
<evidence type="ECO:0000313" key="1">
    <source>
        <dbReference type="EMBL" id="KAJ7641013.1"/>
    </source>
</evidence>
<organism evidence="1 2">
    <name type="scientific">Roridomyces roridus</name>
    <dbReference type="NCBI Taxonomy" id="1738132"/>
    <lineage>
        <taxon>Eukaryota</taxon>
        <taxon>Fungi</taxon>
        <taxon>Dikarya</taxon>
        <taxon>Basidiomycota</taxon>
        <taxon>Agaricomycotina</taxon>
        <taxon>Agaricomycetes</taxon>
        <taxon>Agaricomycetidae</taxon>
        <taxon>Agaricales</taxon>
        <taxon>Marasmiineae</taxon>
        <taxon>Mycenaceae</taxon>
        <taxon>Roridomyces</taxon>
    </lineage>
</organism>